<dbReference type="Proteomes" id="UP000887572">
    <property type="component" value="Unplaced"/>
</dbReference>
<dbReference type="InterPro" id="IPR053322">
    <property type="entry name" value="PLA2-like"/>
</dbReference>
<accession>A0A914I1J3</accession>
<dbReference type="AlphaFoldDB" id="A0A914I1J3"/>
<name>A0A914I1J3_GLORO</name>
<keyword evidence="2" id="KW-1185">Reference proteome</keyword>
<dbReference type="InterPro" id="IPR036444">
    <property type="entry name" value="PLipase_A2_dom_sf"/>
</dbReference>
<evidence type="ECO:0000313" key="3">
    <source>
        <dbReference type="WBParaSite" id="Gr19_v10_g6027.t1"/>
    </source>
</evidence>
<dbReference type="PANTHER" id="PTHR34228">
    <property type="entry name" value="PROTEIN CBG09474-RELATED"/>
    <property type="match status" value="1"/>
</dbReference>
<dbReference type="WBParaSite" id="Gr19_v10_g6027.t1">
    <property type="protein sequence ID" value="Gr19_v10_g6027.t1"/>
    <property type="gene ID" value="Gr19_v10_g6027"/>
</dbReference>
<feature type="signal peptide" evidence="1">
    <location>
        <begin position="1"/>
        <end position="19"/>
    </location>
</feature>
<dbReference type="GO" id="GO:0006644">
    <property type="term" value="P:phospholipid metabolic process"/>
    <property type="evidence" value="ECO:0007669"/>
    <property type="project" value="InterPro"/>
</dbReference>
<evidence type="ECO:0000313" key="2">
    <source>
        <dbReference type="Proteomes" id="UP000887572"/>
    </source>
</evidence>
<dbReference type="GO" id="GO:0050482">
    <property type="term" value="P:arachidonate secretion"/>
    <property type="evidence" value="ECO:0007669"/>
    <property type="project" value="InterPro"/>
</dbReference>
<protein>
    <submittedName>
        <fullName evidence="3">Phospholipase A2</fullName>
    </submittedName>
</protein>
<keyword evidence="1" id="KW-0732">Signal</keyword>
<evidence type="ECO:0000256" key="1">
    <source>
        <dbReference type="SAM" id="SignalP"/>
    </source>
</evidence>
<dbReference type="GO" id="GO:0004623">
    <property type="term" value="F:phospholipase A2 activity"/>
    <property type="evidence" value="ECO:0007669"/>
    <property type="project" value="InterPro"/>
</dbReference>
<sequence>MSLTVLAIFCVTLAHLGNAKEEYEKLEHKWSCGTTWKWEKPSLTISWALSEGLSEAAVDTDCPSRKNRMNNCCVVHDACYANQLGQKNCDDNFCDCLEKATEGRQRCSIWEGPGFCRLVRLYGESAYRASAPPFWSGCGTLLASAKTMGCPCGTYKTWERCGILYMGYRYLCYAC</sequence>
<dbReference type="SUPFAM" id="SSF48619">
    <property type="entry name" value="Phospholipase A2, PLA2"/>
    <property type="match status" value="1"/>
</dbReference>
<feature type="chain" id="PRO_5037252580" evidence="1">
    <location>
        <begin position="20"/>
        <end position="175"/>
    </location>
</feature>
<proteinExistence type="predicted"/>
<reference evidence="3" key="1">
    <citation type="submission" date="2022-11" db="UniProtKB">
        <authorList>
            <consortium name="WormBaseParasite"/>
        </authorList>
    </citation>
    <scope>IDENTIFICATION</scope>
</reference>
<organism evidence="2 3">
    <name type="scientific">Globodera rostochiensis</name>
    <name type="common">Golden nematode worm</name>
    <name type="synonym">Heterodera rostochiensis</name>
    <dbReference type="NCBI Taxonomy" id="31243"/>
    <lineage>
        <taxon>Eukaryota</taxon>
        <taxon>Metazoa</taxon>
        <taxon>Ecdysozoa</taxon>
        <taxon>Nematoda</taxon>
        <taxon>Chromadorea</taxon>
        <taxon>Rhabditida</taxon>
        <taxon>Tylenchina</taxon>
        <taxon>Tylenchomorpha</taxon>
        <taxon>Tylenchoidea</taxon>
        <taxon>Heteroderidae</taxon>
        <taxon>Heteroderinae</taxon>
        <taxon>Globodera</taxon>
    </lineage>
</organism>